<evidence type="ECO:0000313" key="10">
    <source>
        <dbReference type="EMBL" id="PSF36309.1"/>
    </source>
</evidence>
<keyword evidence="11" id="KW-1185">Reference proteome</keyword>
<feature type="transmembrane region" description="Helical" evidence="8">
    <location>
        <begin position="124"/>
        <end position="142"/>
    </location>
</feature>
<keyword evidence="5 8" id="KW-1133">Transmembrane helix</keyword>
<evidence type="ECO:0000256" key="8">
    <source>
        <dbReference type="HAMAP-Rule" id="MF_01148"/>
    </source>
</evidence>
<organism evidence="10 11">
    <name type="scientific">Aphanothece hegewaldii CCALA 016</name>
    <dbReference type="NCBI Taxonomy" id="2107694"/>
    <lineage>
        <taxon>Bacteria</taxon>
        <taxon>Bacillati</taxon>
        <taxon>Cyanobacteriota</taxon>
        <taxon>Cyanophyceae</taxon>
        <taxon>Oscillatoriophycideae</taxon>
        <taxon>Chroococcales</taxon>
        <taxon>Aphanothecaceae</taxon>
        <taxon>Aphanothece</taxon>
    </lineage>
</organism>
<dbReference type="AlphaFoldDB" id="A0A2T1LWN5"/>
<comment type="subcellular location">
    <subcellularLocation>
        <location evidence="1 8">Cell membrane</location>
        <topology evidence="1 8">Multi-pass membrane protein</topology>
    </subcellularLocation>
</comment>
<dbReference type="HAMAP" id="MF_01148">
    <property type="entry name" value="Lnt"/>
    <property type="match status" value="1"/>
</dbReference>
<dbReference type="InterPro" id="IPR003010">
    <property type="entry name" value="C-N_Hydrolase"/>
</dbReference>
<feature type="transmembrane region" description="Helical" evidence="8">
    <location>
        <begin position="49"/>
        <end position="68"/>
    </location>
</feature>
<evidence type="ECO:0000256" key="3">
    <source>
        <dbReference type="ARBA" id="ARBA00022679"/>
    </source>
</evidence>
<dbReference type="Gene3D" id="3.60.110.10">
    <property type="entry name" value="Carbon-nitrogen hydrolase"/>
    <property type="match status" value="1"/>
</dbReference>
<keyword evidence="10" id="KW-0449">Lipoprotein</keyword>
<keyword evidence="2 8" id="KW-1003">Cell membrane</keyword>
<feature type="transmembrane region" description="Helical" evidence="8">
    <location>
        <begin position="22"/>
        <end position="40"/>
    </location>
</feature>
<accession>A0A2T1LWN5</accession>
<dbReference type="Pfam" id="PF00795">
    <property type="entry name" value="CN_hydrolase"/>
    <property type="match status" value="1"/>
</dbReference>
<keyword evidence="6 8" id="KW-0472">Membrane</keyword>
<dbReference type="Pfam" id="PF20154">
    <property type="entry name" value="LNT_N"/>
    <property type="match status" value="1"/>
</dbReference>
<dbReference type="SUPFAM" id="SSF56317">
    <property type="entry name" value="Carbon-nitrogen hydrolase"/>
    <property type="match status" value="1"/>
</dbReference>
<gene>
    <name evidence="8" type="primary">lnt</name>
    <name evidence="10" type="ORF">C7H19_13980</name>
</gene>
<feature type="transmembrane region" description="Helical" evidence="8">
    <location>
        <begin position="487"/>
        <end position="505"/>
    </location>
</feature>
<comment type="similarity">
    <text evidence="8">Belongs to the CN hydrolase family. Apolipoprotein N-acyltransferase subfamily.</text>
</comment>
<dbReference type="GO" id="GO:0005886">
    <property type="term" value="C:plasma membrane"/>
    <property type="evidence" value="ECO:0007669"/>
    <property type="project" value="UniProtKB-SubCell"/>
</dbReference>
<keyword evidence="3 8" id="KW-0808">Transferase</keyword>
<proteinExistence type="inferred from homology"/>
<dbReference type="NCBIfam" id="TIGR00546">
    <property type="entry name" value="lnt"/>
    <property type="match status" value="1"/>
</dbReference>
<feature type="transmembrane region" description="Helical" evidence="8">
    <location>
        <begin position="203"/>
        <end position="222"/>
    </location>
</feature>
<comment type="caution">
    <text evidence="10">The sequence shown here is derived from an EMBL/GenBank/DDBJ whole genome shotgun (WGS) entry which is preliminary data.</text>
</comment>
<feature type="transmembrane region" description="Helical" evidence="8">
    <location>
        <begin position="80"/>
        <end position="112"/>
    </location>
</feature>
<dbReference type="CDD" id="cd07571">
    <property type="entry name" value="ALP_N-acyl_transferase"/>
    <property type="match status" value="1"/>
</dbReference>
<dbReference type="InterPro" id="IPR036526">
    <property type="entry name" value="C-N_Hydrolase_sf"/>
</dbReference>
<evidence type="ECO:0000256" key="7">
    <source>
        <dbReference type="ARBA" id="ARBA00023315"/>
    </source>
</evidence>
<dbReference type="EMBL" id="PXOH01000014">
    <property type="protein sequence ID" value="PSF36309.1"/>
    <property type="molecule type" value="Genomic_DNA"/>
</dbReference>
<dbReference type="GO" id="GO:0016410">
    <property type="term" value="F:N-acyltransferase activity"/>
    <property type="evidence" value="ECO:0007669"/>
    <property type="project" value="UniProtKB-UniRule"/>
</dbReference>
<dbReference type="GO" id="GO:0042158">
    <property type="term" value="P:lipoprotein biosynthetic process"/>
    <property type="evidence" value="ECO:0007669"/>
    <property type="project" value="UniProtKB-UniRule"/>
</dbReference>
<dbReference type="RefSeq" id="WP_106457493.1">
    <property type="nucleotide sequence ID" value="NZ_PXOH01000014.1"/>
</dbReference>
<reference evidence="10 11" key="2">
    <citation type="submission" date="2018-03" db="EMBL/GenBank/DDBJ databases">
        <authorList>
            <person name="Keele B.F."/>
        </authorList>
    </citation>
    <scope>NUCLEOTIDE SEQUENCE [LARGE SCALE GENOMIC DNA]</scope>
    <source>
        <strain evidence="10 11">CCALA 016</strain>
    </source>
</reference>
<dbReference type="PANTHER" id="PTHR38686">
    <property type="entry name" value="APOLIPOPROTEIN N-ACYLTRANSFERASE"/>
    <property type="match status" value="1"/>
</dbReference>
<dbReference type="InterPro" id="IPR004563">
    <property type="entry name" value="Apolipo_AcylTrfase"/>
</dbReference>
<dbReference type="EC" id="2.3.1.269" evidence="8"/>
<evidence type="ECO:0000256" key="5">
    <source>
        <dbReference type="ARBA" id="ARBA00022989"/>
    </source>
</evidence>
<evidence type="ECO:0000256" key="6">
    <source>
        <dbReference type="ARBA" id="ARBA00023136"/>
    </source>
</evidence>
<name>A0A2T1LWN5_9CHRO</name>
<evidence type="ECO:0000256" key="1">
    <source>
        <dbReference type="ARBA" id="ARBA00004651"/>
    </source>
</evidence>
<feature type="transmembrane region" description="Helical" evidence="8">
    <location>
        <begin position="162"/>
        <end position="182"/>
    </location>
</feature>
<dbReference type="PANTHER" id="PTHR38686:SF1">
    <property type="entry name" value="APOLIPOPROTEIN N-ACYLTRANSFERASE"/>
    <property type="match status" value="1"/>
</dbReference>
<evidence type="ECO:0000256" key="4">
    <source>
        <dbReference type="ARBA" id="ARBA00022692"/>
    </source>
</evidence>
<dbReference type="Proteomes" id="UP000239001">
    <property type="component" value="Unassembled WGS sequence"/>
</dbReference>
<keyword evidence="7 8" id="KW-0012">Acyltransferase</keyword>
<keyword evidence="4 8" id="KW-0812">Transmembrane</keyword>
<evidence type="ECO:0000259" key="9">
    <source>
        <dbReference type="PROSITE" id="PS50263"/>
    </source>
</evidence>
<comment type="function">
    <text evidence="8">Catalyzes the phospholipid dependent N-acylation of the N-terminal cysteine of apolipoprotein, the last step in lipoprotein maturation.</text>
</comment>
<comment type="pathway">
    <text evidence="8">Protein modification; lipoprotein biosynthesis (N-acyl transfer).</text>
</comment>
<sequence>MNQIILTFFGGLLMGLSPAPNSVFYLAWLALIPLWSNIIFSKNSLKQNLLLGLVWGIGFHGVALFWITGIHPMTWMGVPWLASLLIALFCWIFIMLWGAVLVVVWSFGMTFVKRLCNTNTFKDSLFRIILGVALWCGLEWLWSNTPLWWSSLSYTQSPNNLWILQLSKLSGFSVITASIVAINGLLAESNYYLSRNRSQSYSLLSLALSLLVLLHGLGFYLFQQPLSDTPDKAIKVGIIQGNIPNEIKLYPEGFRKAIEGYTTGYQKLASQGVDVVLTPETALPYFWNDIVQNSSFYQSILQEKIPVWLGAFGVQGNNYTNSLFTVTGDGEIISRFDKVKLVPLGEYIPFEPIFGKIINRLSPLDAHLVSGKTNQIFNTPFGRAIVGICYESAFAEHFRKQTQNGGEFIITAANNAHYSKSMPAQHHAQDIIRAIESDRYIARATNTGYSAFIEPHGRTFWISGINQYQLHFDTIYRRNTETLYVRFGDWLTKLLLISGIVLIVIKKFM</sequence>
<dbReference type="UniPathway" id="UPA00666"/>
<protein>
    <recommendedName>
        <fullName evidence="8">Apolipoprotein N-acyltransferase</fullName>
        <shortName evidence="8">ALP N-acyltransferase</shortName>
        <ecNumber evidence="8">2.3.1.269</ecNumber>
    </recommendedName>
</protein>
<dbReference type="PROSITE" id="PS50263">
    <property type="entry name" value="CN_HYDROLASE"/>
    <property type="match status" value="1"/>
</dbReference>
<dbReference type="InterPro" id="IPR045378">
    <property type="entry name" value="LNT_N"/>
</dbReference>
<evidence type="ECO:0000256" key="2">
    <source>
        <dbReference type="ARBA" id="ARBA00022475"/>
    </source>
</evidence>
<reference evidence="10 11" key="1">
    <citation type="submission" date="2018-03" db="EMBL/GenBank/DDBJ databases">
        <title>The ancient ancestry and fast evolution of plastids.</title>
        <authorList>
            <person name="Moore K.R."/>
            <person name="Magnabosco C."/>
            <person name="Momper L."/>
            <person name="Gold D.A."/>
            <person name="Bosak T."/>
            <person name="Fournier G.P."/>
        </authorList>
    </citation>
    <scope>NUCLEOTIDE SEQUENCE [LARGE SCALE GENOMIC DNA]</scope>
    <source>
        <strain evidence="10 11">CCALA 016</strain>
    </source>
</reference>
<evidence type="ECO:0000313" key="11">
    <source>
        <dbReference type="Proteomes" id="UP000239001"/>
    </source>
</evidence>
<feature type="domain" description="CN hydrolase" evidence="9">
    <location>
        <begin position="234"/>
        <end position="485"/>
    </location>
</feature>
<comment type="catalytic activity">
    <reaction evidence="8">
        <text>N-terminal S-1,2-diacyl-sn-glyceryl-L-cysteinyl-[lipoprotein] + a glycerophospholipid = N-acyl-S-1,2-diacyl-sn-glyceryl-L-cysteinyl-[lipoprotein] + a 2-acyl-sn-glycero-3-phospholipid + H(+)</text>
        <dbReference type="Rhea" id="RHEA:48228"/>
        <dbReference type="Rhea" id="RHEA-COMP:14681"/>
        <dbReference type="Rhea" id="RHEA-COMP:14684"/>
        <dbReference type="ChEBI" id="CHEBI:15378"/>
        <dbReference type="ChEBI" id="CHEBI:136912"/>
        <dbReference type="ChEBI" id="CHEBI:140656"/>
        <dbReference type="ChEBI" id="CHEBI:140657"/>
        <dbReference type="ChEBI" id="CHEBI:140660"/>
        <dbReference type="EC" id="2.3.1.269"/>
    </reaction>
</comment>